<dbReference type="InterPro" id="IPR017451">
    <property type="entry name" value="F-box-assoc_interact_dom"/>
</dbReference>
<proteinExistence type="predicted"/>
<dbReference type="Proteomes" id="UP000233551">
    <property type="component" value="Unassembled WGS sequence"/>
</dbReference>
<dbReference type="InterPro" id="IPR006527">
    <property type="entry name" value="F-box-assoc_dom_typ1"/>
</dbReference>
<dbReference type="PANTHER" id="PTHR31672:SF13">
    <property type="entry name" value="F-BOX PROTEIN CPR30-LIKE"/>
    <property type="match status" value="1"/>
</dbReference>
<dbReference type="PANTHER" id="PTHR31672">
    <property type="entry name" value="BNACNNG10540D PROTEIN"/>
    <property type="match status" value="1"/>
</dbReference>
<feature type="domain" description="F-box associated beta-propeller type 1" evidence="1">
    <location>
        <begin position="123"/>
        <end position="255"/>
    </location>
</feature>
<sequence>MAYLSHRRERWAIFVTVVVRFRLPLPSRGILSATVDDLVGSVVARIGPPPQLCVFSPICKFNEGSLYGQWCGGDCGSRYGGERCSPSIDYEVFDGFGDDKAAATDLTYPMKFPDFKVPEIAGSCDGLVCLAIDEHVVVWNPTTRECRQLPSPCSVPYDKYFYGLGYDSTSGDYKVLRGAYFADANDGSAKRIVEIFALRTDAWRKVQDVQMPEGLYSAGAFCNGSVYWLVRRAKGEFEVNAIASFDLTEEKFYEGMIPQPDVDQGMLFEGLRIHRGCLMLYYGHWDFHFQAWTMTEYGGEVIVDYIIQCLDRWFAREHVLTHATVYD</sequence>
<dbReference type="InterPro" id="IPR050796">
    <property type="entry name" value="SCF_F-box_component"/>
</dbReference>
<evidence type="ECO:0000313" key="2">
    <source>
        <dbReference type="EMBL" id="PKI75075.1"/>
    </source>
</evidence>
<dbReference type="NCBIfam" id="TIGR01640">
    <property type="entry name" value="F_box_assoc_1"/>
    <property type="match status" value="1"/>
</dbReference>
<dbReference type="InterPro" id="IPR011043">
    <property type="entry name" value="Gal_Oxase/kelch_b-propeller"/>
</dbReference>
<reference evidence="2 3" key="1">
    <citation type="submission" date="2017-11" db="EMBL/GenBank/DDBJ databases">
        <title>De-novo sequencing of pomegranate (Punica granatum L.) genome.</title>
        <authorList>
            <person name="Akparov Z."/>
            <person name="Amiraslanov A."/>
            <person name="Hajiyeva S."/>
            <person name="Abbasov M."/>
            <person name="Kaur K."/>
            <person name="Hamwieh A."/>
            <person name="Solovyev V."/>
            <person name="Salamov A."/>
            <person name="Braich B."/>
            <person name="Kosarev P."/>
            <person name="Mahmoud A."/>
            <person name="Hajiyev E."/>
            <person name="Babayeva S."/>
            <person name="Izzatullayeva V."/>
            <person name="Mammadov A."/>
            <person name="Mammadov A."/>
            <person name="Sharifova S."/>
            <person name="Ojaghi J."/>
            <person name="Eynullazada K."/>
            <person name="Bayramov B."/>
            <person name="Abdulazimova A."/>
            <person name="Shahmuradov I."/>
        </authorList>
    </citation>
    <scope>NUCLEOTIDE SEQUENCE [LARGE SCALE GENOMIC DNA]</scope>
    <source>
        <strain evidence="3">cv. AG2017</strain>
        <tissue evidence="2">Leaf</tissue>
    </source>
</reference>
<keyword evidence="3" id="KW-1185">Reference proteome</keyword>
<evidence type="ECO:0000313" key="3">
    <source>
        <dbReference type="Proteomes" id="UP000233551"/>
    </source>
</evidence>
<dbReference type="AlphaFoldDB" id="A0A2I0L2Y7"/>
<dbReference type="STRING" id="22663.A0A2I0L2Y7"/>
<dbReference type="Pfam" id="PF07734">
    <property type="entry name" value="FBA_1"/>
    <property type="match status" value="1"/>
</dbReference>
<dbReference type="SUPFAM" id="SSF50965">
    <property type="entry name" value="Galactose oxidase, central domain"/>
    <property type="match status" value="1"/>
</dbReference>
<name>A0A2I0L2Y7_PUNGR</name>
<gene>
    <name evidence="2" type="ORF">CRG98_004549</name>
</gene>
<evidence type="ECO:0000259" key="1">
    <source>
        <dbReference type="Pfam" id="PF07734"/>
    </source>
</evidence>
<dbReference type="EMBL" id="PGOL01000186">
    <property type="protein sequence ID" value="PKI75075.1"/>
    <property type="molecule type" value="Genomic_DNA"/>
</dbReference>
<accession>A0A2I0L2Y7</accession>
<protein>
    <recommendedName>
        <fullName evidence="1">F-box associated beta-propeller type 1 domain-containing protein</fullName>
    </recommendedName>
</protein>
<organism evidence="2 3">
    <name type="scientific">Punica granatum</name>
    <name type="common">Pomegranate</name>
    <dbReference type="NCBI Taxonomy" id="22663"/>
    <lineage>
        <taxon>Eukaryota</taxon>
        <taxon>Viridiplantae</taxon>
        <taxon>Streptophyta</taxon>
        <taxon>Embryophyta</taxon>
        <taxon>Tracheophyta</taxon>
        <taxon>Spermatophyta</taxon>
        <taxon>Magnoliopsida</taxon>
        <taxon>eudicotyledons</taxon>
        <taxon>Gunneridae</taxon>
        <taxon>Pentapetalae</taxon>
        <taxon>rosids</taxon>
        <taxon>malvids</taxon>
        <taxon>Myrtales</taxon>
        <taxon>Lythraceae</taxon>
        <taxon>Punica</taxon>
    </lineage>
</organism>
<comment type="caution">
    <text evidence="2">The sequence shown here is derived from an EMBL/GenBank/DDBJ whole genome shotgun (WGS) entry which is preliminary data.</text>
</comment>